<feature type="chain" id="PRO_5001938236" evidence="2">
    <location>
        <begin position="26"/>
        <end position="320"/>
    </location>
</feature>
<dbReference type="SMART" id="SM00849">
    <property type="entry name" value="Lactamase_B"/>
    <property type="match status" value="1"/>
</dbReference>
<dbReference type="InterPro" id="IPR036866">
    <property type="entry name" value="RibonucZ/Hydroxyglut_hydro"/>
</dbReference>
<gene>
    <name evidence="4" type="ORF">DPCES_4545</name>
</gene>
<feature type="signal peptide" evidence="2">
    <location>
        <begin position="1"/>
        <end position="25"/>
    </location>
</feature>
<name>A0A098B999_DESHA</name>
<evidence type="ECO:0000313" key="4">
    <source>
        <dbReference type="EMBL" id="CDX04431.1"/>
    </source>
</evidence>
<dbReference type="Gene3D" id="3.60.15.10">
    <property type="entry name" value="Ribonuclease Z/Hydroxyacylglutathione hydrolase-like"/>
    <property type="match status" value="1"/>
</dbReference>
<dbReference type="AlphaFoldDB" id="A0A098B999"/>
<dbReference type="RefSeq" id="WP_144676766.1">
    <property type="nucleotide sequence ID" value="NZ_LK996017.1"/>
</dbReference>
<feature type="domain" description="Metallo-beta-lactamase" evidence="3">
    <location>
        <begin position="69"/>
        <end position="270"/>
    </location>
</feature>
<reference evidence="4" key="1">
    <citation type="submission" date="2014-07" db="EMBL/GenBank/DDBJ databases">
        <authorList>
            <person name="Hornung V.Bastian."/>
        </authorList>
    </citation>
    <scope>NUCLEOTIDE SEQUENCE</scope>
    <source>
        <strain evidence="4">PCE-S</strain>
    </source>
</reference>
<dbReference type="InterPro" id="IPR001279">
    <property type="entry name" value="Metallo-B-lactamas"/>
</dbReference>
<sequence length="320" mass="34333">MKGYKIGSFLLVLLLSILLIGCADLANPNPQNSQDQRNSVKEGQNPGSFLGKDNADTKALQVSFIDVGQADSALIQIPNGKNILIDAGNNADAEFLIKYLQDRGIEEIHILIGTHPHEDHIGGLDKVIEKFKIGQVIMPKVTSTTRTFEDVLLAVQEKGLKIKEGKAGVQLDLGPLEEGMPAVSAEILAPLSGQYEDMNNYSIVLRLVYGPHAFLFTGDAEDVSEKEMLAAGVNLKADVLKVGHHGSKSSTTKDFLAAVVPKYAIISVGKDNSYGHPTETVLKRLSDAGIGIYRTDQVGTITVTANGSALTFATTTHEVQ</sequence>
<dbReference type="EMBL" id="LK996017">
    <property type="protein sequence ID" value="CDX04431.1"/>
    <property type="molecule type" value="Genomic_DNA"/>
</dbReference>
<keyword evidence="2" id="KW-0732">Signal</keyword>
<dbReference type="SUPFAM" id="SSF56281">
    <property type="entry name" value="Metallo-hydrolase/oxidoreductase"/>
    <property type="match status" value="1"/>
</dbReference>
<dbReference type="CDD" id="cd07731">
    <property type="entry name" value="ComA-like_MBL-fold"/>
    <property type="match status" value="1"/>
</dbReference>
<feature type="region of interest" description="Disordered" evidence="1">
    <location>
        <begin position="30"/>
        <end position="53"/>
    </location>
</feature>
<accession>A0A098B999</accession>
<dbReference type="PROSITE" id="PS51257">
    <property type="entry name" value="PROKAR_LIPOPROTEIN"/>
    <property type="match status" value="1"/>
</dbReference>
<dbReference type="PANTHER" id="PTHR30619">
    <property type="entry name" value="DNA INTERNALIZATION/COMPETENCE PROTEIN COMEC/REC2"/>
    <property type="match status" value="1"/>
</dbReference>
<proteinExistence type="predicted"/>
<organism evidence="4">
    <name type="scientific">Desulfitobacterium hafniense</name>
    <name type="common">Desulfitobacterium frappieri</name>
    <dbReference type="NCBI Taxonomy" id="49338"/>
    <lineage>
        <taxon>Bacteria</taxon>
        <taxon>Bacillati</taxon>
        <taxon>Bacillota</taxon>
        <taxon>Clostridia</taxon>
        <taxon>Eubacteriales</taxon>
        <taxon>Desulfitobacteriaceae</taxon>
        <taxon>Desulfitobacterium</taxon>
    </lineage>
</organism>
<protein>
    <submittedName>
        <fullName evidence="4">ComE operon protein 3</fullName>
    </submittedName>
</protein>
<evidence type="ECO:0000256" key="2">
    <source>
        <dbReference type="SAM" id="SignalP"/>
    </source>
</evidence>
<evidence type="ECO:0000259" key="3">
    <source>
        <dbReference type="SMART" id="SM00849"/>
    </source>
</evidence>
<dbReference type="PANTHER" id="PTHR30619:SF7">
    <property type="entry name" value="BETA-LACTAMASE DOMAIN PROTEIN"/>
    <property type="match status" value="1"/>
</dbReference>
<dbReference type="InterPro" id="IPR052159">
    <property type="entry name" value="Competence_DNA_uptake"/>
</dbReference>
<dbReference type="PATRIC" id="fig|49338.4.peg.4891"/>
<feature type="compositionally biased region" description="Polar residues" evidence="1">
    <location>
        <begin position="30"/>
        <end position="47"/>
    </location>
</feature>
<dbReference type="Pfam" id="PF00753">
    <property type="entry name" value="Lactamase_B"/>
    <property type="match status" value="1"/>
</dbReference>
<dbReference type="InterPro" id="IPR035681">
    <property type="entry name" value="ComA-like_MBL"/>
</dbReference>
<evidence type="ECO:0000256" key="1">
    <source>
        <dbReference type="SAM" id="MobiDB-lite"/>
    </source>
</evidence>